<dbReference type="Proteomes" id="UP000005139">
    <property type="component" value="Unassembled WGS sequence"/>
</dbReference>
<protein>
    <submittedName>
        <fullName evidence="4">Mammalian cell entry related domain protein</fullName>
    </submittedName>
</protein>
<dbReference type="Pfam" id="PF02470">
    <property type="entry name" value="MlaD"/>
    <property type="match status" value="1"/>
</dbReference>
<proteinExistence type="predicted"/>
<dbReference type="PANTHER" id="PTHR33371:SF4">
    <property type="entry name" value="INTERMEMBRANE PHOSPHOLIPID TRANSPORT SYSTEM BINDING PROTEIN MLAD"/>
    <property type="match status" value="1"/>
</dbReference>
<comment type="caution">
    <text evidence="4">The sequence shown here is derived from an EMBL/GenBank/DDBJ whole genome shotgun (WGS) entry which is preliminary data.</text>
</comment>
<accession>A1HRF4</accession>
<evidence type="ECO:0000256" key="2">
    <source>
        <dbReference type="SAM" id="Phobius"/>
    </source>
</evidence>
<keyword evidence="1" id="KW-0175">Coiled coil</keyword>
<dbReference type="InterPro" id="IPR003399">
    <property type="entry name" value="Mce/MlaD"/>
</dbReference>
<gene>
    <name evidence="4" type="ORF">TcarDRAFT_1487</name>
</gene>
<evidence type="ECO:0000313" key="4">
    <source>
        <dbReference type="EMBL" id="EAX47469.1"/>
    </source>
</evidence>
<evidence type="ECO:0000313" key="5">
    <source>
        <dbReference type="Proteomes" id="UP000005139"/>
    </source>
</evidence>
<evidence type="ECO:0000256" key="1">
    <source>
        <dbReference type="SAM" id="Coils"/>
    </source>
</evidence>
<feature type="domain" description="Mce/MlaD" evidence="3">
    <location>
        <begin position="35"/>
        <end position="111"/>
    </location>
</feature>
<reference evidence="4 5" key="2">
    <citation type="submission" date="2007-01" db="EMBL/GenBank/DDBJ databases">
        <title>Sequencing of the draft genome and assembly of Thermosinus carboxydivorans Nor1.</title>
        <authorList>
            <consortium name="US DOE Joint Genome Institute (JGI-PGF)"/>
            <person name="Copeland A."/>
            <person name="Lucas S."/>
            <person name="Lapidus A."/>
            <person name="Barry K."/>
            <person name="Glavina del Rio T."/>
            <person name="Dalin E."/>
            <person name="Tice H."/>
            <person name="Bruce D."/>
            <person name="Pitluck S."/>
            <person name="Richardson P."/>
        </authorList>
    </citation>
    <scope>NUCLEOTIDE SEQUENCE [LARGE SCALE GENOMIC DNA]</scope>
    <source>
        <strain evidence="4 5">Nor1</strain>
    </source>
</reference>
<sequence length="424" mass="45533">MKLSTEAKVGAVTIVGLFLLAYMIVHLGGFSFSDKGYPVTVTFNQVSGLKEGNIVRYAGVEVGRVQEVAVVPEGVKVHLLINPGVKIPQGAQFTIGTDGLLGEKFINILPPATNSGFLSPGAHVRGEDPQGLDQLIATADRVLLDIQALVKSLNEVLGDEKVKGAMKEALLNAREITNHLNELSASMARMAKNSEGDIQDTVRNLRTMSGSLRDVAARVDRLMTEVDNNGRTAKDLRETIENLKTTSARVEKMAASLEGVVTDPETARNLKETLRNAREASEKANRMLGKVNSVKAEAGIEMLYDTDNHKYRSSADVRIQTSPRDFAVIGVSDIGDGSKTNFQVGRGESLAGRAGVIDGKAGIGLDAKLGQQLRLSLDAYDPNDVRVKLRTQYQVAPDTFIVGQVDGVNKSADTSTSVGVRTTF</sequence>
<dbReference type="EMBL" id="AAWL01000010">
    <property type="protein sequence ID" value="EAX47469.1"/>
    <property type="molecule type" value="Genomic_DNA"/>
</dbReference>
<feature type="transmembrane region" description="Helical" evidence="2">
    <location>
        <begin position="12"/>
        <end position="32"/>
    </location>
</feature>
<dbReference type="InterPro" id="IPR052336">
    <property type="entry name" value="MlaD_Phospholipid_Transporter"/>
</dbReference>
<organism evidence="4 5">
    <name type="scientific">Thermosinus carboxydivorans Nor1</name>
    <dbReference type="NCBI Taxonomy" id="401526"/>
    <lineage>
        <taxon>Bacteria</taxon>
        <taxon>Bacillati</taxon>
        <taxon>Bacillota</taxon>
        <taxon>Negativicutes</taxon>
        <taxon>Selenomonadales</taxon>
        <taxon>Sporomusaceae</taxon>
        <taxon>Thermosinus</taxon>
    </lineage>
</organism>
<evidence type="ECO:0000259" key="3">
    <source>
        <dbReference type="Pfam" id="PF02470"/>
    </source>
</evidence>
<keyword evidence="2" id="KW-1133">Transmembrane helix</keyword>
<dbReference type="PANTHER" id="PTHR33371">
    <property type="entry name" value="INTERMEMBRANE PHOSPHOLIPID TRANSPORT SYSTEM BINDING PROTEIN MLAD-RELATED"/>
    <property type="match status" value="1"/>
</dbReference>
<reference evidence="4 5" key="1">
    <citation type="submission" date="2007-01" db="EMBL/GenBank/DDBJ databases">
        <title>Annotation of the draft genome assembly of Thermosinus carboxydivorans Nor1.</title>
        <authorList>
            <consortium name="US DOE Joint Genome Institute (JGI-ORNL)"/>
            <person name="Larimer F."/>
            <person name="Land M."/>
            <person name="Hauser L."/>
        </authorList>
    </citation>
    <scope>NUCLEOTIDE SEQUENCE [LARGE SCALE GENOMIC DNA]</scope>
    <source>
        <strain evidence="4 5">Nor1</strain>
    </source>
</reference>
<keyword evidence="5" id="KW-1185">Reference proteome</keyword>
<keyword evidence="2" id="KW-0472">Membrane</keyword>
<name>A1HRF4_9FIRM</name>
<feature type="coiled-coil region" evidence="1">
    <location>
        <begin position="233"/>
        <end position="290"/>
    </location>
</feature>
<dbReference type="eggNOG" id="COG1463">
    <property type="taxonomic scope" value="Bacteria"/>
</dbReference>
<dbReference type="OrthoDB" id="9764664at2"/>
<dbReference type="AlphaFoldDB" id="A1HRF4"/>
<keyword evidence="2" id="KW-0812">Transmembrane</keyword>
<dbReference type="RefSeq" id="WP_007289613.1">
    <property type="nucleotide sequence ID" value="NZ_AAWL01000010.1"/>
</dbReference>